<dbReference type="EMBL" id="VRMN01000002">
    <property type="protein sequence ID" value="KAA8496575.1"/>
    <property type="molecule type" value="Genomic_DNA"/>
</dbReference>
<dbReference type="GO" id="GO:0005685">
    <property type="term" value="C:U1 snRNP"/>
    <property type="evidence" value="ECO:0007669"/>
    <property type="project" value="InterPro"/>
</dbReference>
<evidence type="ECO:0000256" key="3">
    <source>
        <dbReference type="ARBA" id="ARBA00022771"/>
    </source>
</evidence>
<dbReference type="SMART" id="SM00451">
    <property type="entry name" value="ZnF_U1"/>
    <property type="match status" value="1"/>
</dbReference>
<evidence type="ECO:0000256" key="4">
    <source>
        <dbReference type="ARBA" id="ARBA00022833"/>
    </source>
</evidence>
<dbReference type="InterPro" id="IPR000690">
    <property type="entry name" value="Matrin/U1-C_Znf_C2H2"/>
</dbReference>
<evidence type="ECO:0000313" key="10">
    <source>
        <dbReference type="Proteomes" id="UP000324585"/>
    </source>
</evidence>
<evidence type="ECO:0000256" key="5">
    <source>
        <dbReference type="ARBA" id="ARBA00022884"/>
    </source>
</evidence>
<reference evidence="10" key="1">
    <citation type="journal article" date="2019" name="Nat. Commun.">
        <title>Expansion of phycobilisome linker gene families in mesophilic red algae.</title>
        <authorList>
            <person name="Lee J."/>
            <person name="Kim D."/>
            <person name="Bhattacharya D."/>
            <person name="Yoon H.S."/>
        </authorList>
    </citation>
    <scope>NUCLEOTIDE SEQUENCE [LARGE SCALE GENOMIC DNA]</scope>
    <source>
        <strain evidence="10">CCMP 1328</strain>
    </source>
</reference>
<keyword evidence="4" id="KW-0862">Zinc</keyword>
<keyword evidence="5" id="KW-0694">RNA-binding</keyword>
<dbReference type="AlphaFoldDB" id="A0A5J4YZL9"/>
<dbReference type="PROSITE" id="PS50171">
    <property type="entry name" value="ZF_MATRIN"/>
    <property type="match status" value="1"/>
</dbReference>
<dbReference type="InterPro" id="IPR017340">
    <property type="entry name" value="U1_snRNP-C"/>
</dbReference>
<dbReference type="InterPro" id="IPR003604">
    <property type="entry name" value="Matrin/U1-like-C_Znf_C2H2"/>
</dbReference>
<comment type="caution">
    <text evidence="9">The sequence shown here is derived from an EMBL/GenBank/DDBJ whole genome shotgun (WGS) entry which is preliminary data.</text>
</comment>
<gene>
    <name evidence="9" type="ORF">FVE85_0304</name>
</gene>
<evidence type="ECO:0000256" key="2">
    <source>
        <dbReference type="ARBA" id="ARBA00022723"/>
    </source>
</evidence>
<name>A0A5J4YZL9_PORPP</name>
<evidence type="ECO:0000256" key="6">
    <source>
        <dbReference type="ARBA" id="ARBA00023242"/>
    </source>
</evidence>
<dbReference type="SUPFAM" id="SSF57667">
    <property type="entry name" value="beta-beta-alpha zinc fingers"/>
    <property type="match status" value="1"/>
</dbReference>
<keyword evidence="10" id="KW-1185">Reference proteome</keyword>
<comment type="subcellular location">
    <subcellularLocation>
        <location evidence="1">Nucleus</location>
    </subcellularLocation>
</comment>
<dbReference type="GO" id="GO:0008270">
    <property type="term" value="F:zinc ion binding"/>
    <property type="evidence" value="ECO:0007669"/>
    <property type="project" value="UniProtKB-KW"/>
</dbReference>
<keyword evidence="2" id="KW-0479">Metal-binding</keyword>
<feature type="domain" description="Matrin-type" evidence="8">
    <location>
        <begin position="5"/>
        <end position="37"/>
    </location>
</feature>
<protein>
    <submittedName>
        <fullName evidence="9">U1 small nuclear ribonucleoprotein C</fullName>
    </submittedName>
</protein>
<evidence type="ECO:0000313" key="9">
    <source>
        <dbReference type="EMBL" id="KAA8496575.1"/>
    </source>
</evidence>
<proteinExistence type="predicted"/>
<dbReference type="InterPro" id="IPR013085">
    <property type="entry name" value="U1-CZ_Znf_C2H2"/>
</dbReference>
<accession>A0A5J4YZL9</accession>
<evidence type="ECO:0000259" key="8">
    <source>
        <dbReference type="PROSITE" id="PS50171"/>
    </source>
</evidence>
<keyword evidence="6" id="KW-0539">Nucleus</keyword>
<sequence>MGARYFCEYCGVFLRHGSSSVRKQHMAGNRHRMKVADYYRKVLDEQLQGRVDRVVEEFERDVAQGRASRTHGVTVVQQLRLESGDLSTGN</sequence>
<dbReference type="GO" id="GO:0030627">
    <property type="term" value="F:pre-mRNA 5'-splice site binding"/>
    <property type="evidence" value="ECO:0007669"/>
    <property type="project" value="InterPro"/>
</dbReference>
<evidence type="ECO:0000256" key="7">
    <source>
        <dbReference type="ARBA" id="ARBA00023274"/>
    </source>
</evidence>
<dbReference type="PANTHER" id="PTHR31148">
    <property type="entry name" value="U1 SMALL NUCLEAR RIBONUCLEOPROTEIN C"/>
    <property type="match status" value="1"/>
</dbReference>
<keyword evidence="7 9" id="KW-0687">Ribonucleoprotein</keyword>
<dbReference type="GO" id="GO:0000395">
    <property type="term" value="P:mRNA 5'-splice site recognition"/>
    <property type="evidence" value="ECO:0007669"/>
    <property type="project" value="InterPro"/>
</dbReference>
<dbReference type="Proteomes" id="UP000324585">
    <property type="component" value="Unassembled WGS sequence"/>
</dbReference>
<evidence type="ECO:0000256" key="1">
    <source>
        <dbReference type="ARBA" id="ARBA00004123"/>
    </source>
</evidence>
<dbReference type="Pfam" id="PF06220">
    <property type="entry name" value="zf-U1"/>
    <property type="match status" value="1"/>
</dbReference>
<keyword evidence="3" id="KW-0863">Zinc-finger</keyword>
<organism evidence="9 10">
    <name type="scientific">Porphyridium purpureum</name>
    <name type="common">Red alga</name>
    <name type="synonym">Porphyridium cruentum</name>
    <dbReference type="NCBI Taxonomy" id="35688"/>
    <lineage>
        <taxon>Eukaryota</taxon>
        <taxon>Rhodophyta</taxon>
        <taxon>Bangiophyceae</taxon>
        <taxon>Porphyridiales</taxon>
        <taxon>Porphyridiaceae</taxon>
        <taxon>Porphyridium</taxon>
    </lineage>
</organism>
<dbReference type="Gene3D" id="3.30.160.60">
    <property type="entry name" value="Classic Zinc Finger"/>
    <property type="match status" value="1"/>
</dbReference>
<dbReference type="OrthoDB" id="76567at2759"/>
<dbReference type="InterPro" id="IPR036236">
    <property type="entry name" value="Znf_C2H2_sf"/>
</dbReference>
<dbReference type="PANTHER" id="PTHR31148:SF1">
    <property type="entry name" value="U1 SMALL NUCLEAR RIBONUCLEOPROTEIN C"/>
    <property type="match status" value="1"/>
</dbReference>